<keyword evidence="3" id="KW-0482">Metalloprotease</keyword>
<keyword evidence="3" id="KW-0645">Protease</keyword>
<dbReference type="Proteomes" id="UP001156141">
    <property type="component" value="Unassembled WGS sequence"/>
</dbReference>
<feature type="transmembrane region" description="Helical" evidence="1">
    <location>
        <begin position="184"/>
        <end position="201"/>
    </location>
</feature>
<dbReference type="RefSeq" id="WP_240571768.1">
    <property type="nucleotide sequence ID" value="NZ_CP136709.1"/>
</dbReference>
<dbReference type="Pfam" id="PF02517">
    <property type="entry name" value="Rce1-like"/>
    <property type="match status" value="1"/>
</dbReference>
<protein>
    <submittedName>
        <fullName evidence="3">CPBP family intramembrane metalloprotease</fullName>
    </submittedName>
</protein>
<comment type="caution">
    <text evidence="3">The sequence shown here is derived from an EMBL/GenBank/DDBJ whole genome shotgun (WGS) entry which is preliminary data.</text>
</comment>
<keyword evidence="4" id="KW-1185">Reference proteome</keyword>
<keyword evidence="3" id="KW-0378">Hydrolase</keyword>
<proteinExistence type="predicted"/>
<feature type="domain" description="CAAX prenyl protease 2/Lysostaphin resistance protein A-like" evidence="2">
    <location>
        <begin position="100"/>
        <end position="197"/>
    </location>
</feature>
<feature type="transmembrane region" description="Helical" evidence="1">
    <location>
        <begin position="72"/>
        <end position="89"/>
    </location>
</feature>
<organism evidence="3 4">
    <name type="scientific">Aestuariibaculum lutulentum</name>
    <dbReference type="NCBI Taxonomy" id="2920935"/>
    <lineage>
        <taxon>Bacteria</taxon>
        <taxon>Pseudomonadati</taxon>
        <taxon>Bacteroidota</taxon>
        <taxon>Flavobacteriia</taxon>
        <taxon>Flavobacteriales</taxon>
        <taxon>Flavobacteriaceae</taxon>
    </lineage>
</organism>
<dbReference type="GO" id="GO:0008237">
    <property type="term" value="F:metallopeptidase activity"/>
    <property type="evidence" value="ECO:0007669"/>
    <property type="project" value="UniProtKB-KW"/>
</dbReference>
<reference evidence="3" key="1">
    <citation type="submission" date="2022-02" db="EMBL/GenBank/DDBJ databases">
        <title>Aestuariibaculum sp., a marine bacterium isolated from sediment in Guangxi.</title>
        <authorList>
            <person name="Ying J."/>
        </authorList>
    </citation>
    <scope>NUCLEOTIDE SEQUENCE</scope>
    <source>
        <strain evidence="3">L182</strain>
    </source>
</reference>
<keyword evidence="1" id="KW-0812">Transmembrane</keyword>
<accession>A0ABS9REQ1</accession>
<feature type="transmembrane region" description="Helical" evidence="1">
    <location>
        <begin position="101"/>
        <end position="122"/>
    </location>
</feature>
<dbReference type="EMBL" id="JAKVQD010000001">
    <property type="protein sequence ID" value="MCH4551425.1"/>
    <property type="molecule type" value="Genomic_DNA"/>
</dbReference>
<evidence type="ECO:0000259" key="2">
    <source>
        <dbReference type="Pfam" id="PF02517"/>
    </source>
</evidence>
<sequence length="211" mass="23748">MIEKSNKVLFKPLALTGTLWLFSLLINFEFPLKAVALLALILAGYWMSAIHRDIPESVFTPDLWRFKKSRNWIVIAFVFSLALSVYSRIEDGLPAIPSKIGVFVIVAVFIGFVEEVIFRGFVQGAAQRWSPTGAVILASVSHAGYKGLLFVFPSQLLNNSALELFGYTFLAGLILGYSRKATGSLWPAILAHCFFDFWLYMEQSSAPWWVW</sequence>
<keyword evidence="1" id="KW-1133">Transmembrane helix</keyword>
<feature type="transmembrane region" description="Helical" evidence="1">
    <location>
        <begin position="160"/>
        <end position="177"/>
    </location>
</feature>
<name>A0ABS9REQ1_9FLAO</name>
<evidence type="ECO:0000313" key="3">
    <source>
        <dbReference type="EMBL" id="MCH4551425.1"/>
    </source>
</evidence>
<keyword evidence="1" id="KW-0472">Membrane</keyword>
<gene>
    <name evidence="3" type="ORF">MKW35_02250</name>
</gene>
<feature type="transmembrane region" description="Helical" evidence="1">
    <location>
        <begin position="134"/>
        <end position="154"/>
    </location>
</feature>
<evidence type="ECO:0000256" key="1">
    <source>
        <dbReference type="SAM" id="Phobius"/>
    </source>
</evidence>
<evidence type="ECO:0000313" key="4">
    <source>
        <dbReference type="Proteomes" id="UP001156141"/>
    </source>
</evidence>
<dbReference type="InterPro" id="IPR003675">
    <property type="entry name" value="Rce1/LyrA-like_dom"/>
</dbReference>